<evidence type="ECO:0000313" key="3">
    <source>
        <dbReference type="Proteomes" id="UP001138997"/>
    </source>
</evidence>
<organism evidence="2 3">
    <name type="scientific">Kineosporia babensis</name>
    <dbReference type="NCBI Taxonomy" id="499548"/>
    <lineage>
        <taxon>Bacteria</taxon>
        <taxon>Bacillati</taxon>
        <taxon>Actinomycetota</taxon>
        <taxon>Actinomycetes</taxon>
        <taxon>Kineosporiales</taxon>
        <taxon>Kineosporiaceae</taxon>
        <taxon>Kineosporia</taxon>
    </lineage>
</organism>
<feature type="domain" description="DUF3492" evidence="1">
    <location>
        <begin position="1"/>
        <end position="289"/>
    </location>
</feature>
<dbReference type="Pfam" id="PF11997">
    <property type="entry name" value="DUF3492"/>
    <property type="match status" value="1"/>
</dbReference>
<dbReference type="InterPro" id="IPR022622">
    <property type="entry name" value="DUF3492"/>
</dbReference>
<dbReference type="PANTHER" id="PTHR12526:SF636">
    <property type="entry name" value="BLL3647 PROTEIN"/>
    <property type="match status" value="1"/>
</dbReference>
<dbReference type="Proteomes" id="UP001138997">
    <property type="component" value="Unassembled WGS sequence"/>
</dbReference>
<name>A0A9X1STM2_9ACTN</name>
<proteinExistence type="predicted"/>
<dbReference type="RefSeq" id="WP_231439850.1">
    <property type="nucleotide sequence ID" value="NZ_JAJOMB010000003.1"/>
</dbReference>
<evidence type="ECO:0000313" key="2">
    <source>
        <dbReference type="EMBL" id="MCD5310720.1"/>
    </source>
</evidence>
<reference evidence="2" key="1">
    <citation type="submission" date="2021-11" db="EMBL/GenBank/DDBJ databases">
        <title>Streptomyces corallinus and Kineosporia corallina sp. nov., two new coral-derived marine actinobacteria.</title>
        <authorList>
            <person name="Buangrab K."/>
            <person name="Sutthacheep M."/>
            <person name="Yeemin T."/>
            <person name="Harunari E."/>
            <person name="Igarashi Y."/>
            <person name="Sripreechasak P."/>
            <person name="Kanchanasin P."/>
            <person name="Tanasupawat S."/>
            <person name="Phongsopitanun W."/>
        </authorList>
    </citation>
    <scope>NUCLEOTIDE SEQUENCE</scope>
    <source>
        <strain evidence="2">JCM 31032</strain>
    </source>
</reference>
<dbReference type="EMBL" id="JAJOMB010000003">
    <property type="protein sequence ID" value="MCD5310720.1"/>
    <property type="molecule type" value="Genomic_DNA"/>
</dbReference>
<dbReference type="NCBIfam" id="NF038011">
    <property type="entry name" value="PelF"/>
    <property type="match status" value="1"/>
</dbReference>
<dbReference type="AlphaFoldDB" id="A0A9X1STM2"/>
<dbReference type="Pfam" id="PF13692">
    <property type="entry name" value="Glyco_trans_1_4"/>
    <property type="match status" value="1"/>
</dbReference>
<evidence type="ECO:0000259" key="1">
    <source>
        <dbReference type="Pfam" id="PF11997"/>
    </source>
</evidence>
<protein>
    <submittedName>
        <fullName evidence="2">GT4 family glycosyltransferase PelF</fullName>
    </submittedName>
</protein>
<dbReference type="GO" id="GO:0016757">
    <property type="term" value="F:glycosyltransferase activity"/>
    <property type="evidence" value="ECO:0007669"/>
    <property type="project" value="TreeGrafter"/>
</dbReference>
<dbReference type="PANTHER" id="PTHR12526">
    <property type="entry name" value="GLYCOSYLTRANSFERASE"/>
    <property type="match status" value="1"/>
</dbReference>
<comment type="caution">
    <text evidence="2">The sequence shown here is derived from an EMBL/GenBank/DDBJ whole genome shotgun (WGS) entry which is preliminary data.</text>
</comment>
<accession>A0A9X1STM2</accession>
<sequence>MRIALITEGSYPFSHGGVSVWCDQLVRGLPEHVFDIVALTGTGTEKLLWDMPENTGSVRSLPMWGPARPTTGRLALADRLRPGRRNAARPLIRSGLDSVARVSALELLRALVEPDLRQAGVRFRAALKNWARLAPDHDLEGALLSPASISVLMQAWPAEELAAHWGGKQRGLPTVADAVTATRLLAHMLRPLEHQPPVADVVHLVSNGIAGLVGLAAKWRHGTPFVLSEHGVYLRERYLAFGRSTYARPVKWLLLRFYRLLSSAVYAEAALVAPGNVYNQRWEVWDGVPDNVIRTVYNGVDPAEFTPVDSEPEVPTIAWLGRVDPIKDLETLLRSFALVHESCPAARLRIFGGTPAGNEDYRRMLEELTVELGLSDSVCFEGRVDSVQDAYAAGHVVALTSISEGFPYTVIEAMSCGRATVSTDVGGVAEAVGDAGLVVPPRDPRAFADACLKLLQDDEERRRLAGTARQRVIELFTLEQSLAAFRAIYTDVQAGVQDDAMIHAIEQVLV</sequence>
<dbReference type="Gene3D" id="3.40.50.2000">
    <property type="entry name" value="Glycogen Phosphorylase B"/>
    <property type="match status" value="2"/>
</dbReference>
<dbReference type="SUPFAM" id="SSF53756">
    <property type="entry name" value="UDP-Glycosyltransferase/glycogen phosphorylase"/>
    <property type="match status" value="1"/>
</dbReference>
<dbReference type="InterPro" id="IPR047691">
    <property type="entry name" value="PelF-like"/>
</dbReference>
<keyword evidence="3" id="KW-1185">Reference proteome</keyword>
<gene>
    <name evidence="2" type="primary">pelF</name>
    <name evidence="2" type="ORF">LR394_07430</name>
</gene>